<dbReference type="InterPro" id="IPR025436">
    <property type="entry name" value="DUF4179"/>
</dbReference>
<feature type="transmembrane region" description="Helical" evidence="1">
    <location>
        <begin position="47"/>
        <end position="65"/>
    </location>
</feature>
<dbReference type="EMBL" id="WEID01000047">
    <property type="protein sequence ID" value="KAB8136744.1"/>
    <property type="molecule type" value="Genomic_DNA"/>
</dbReference>
<keyword evidence="1" id="KW-0812">Transmembrane</keyword>
<evidence type="ECO:0000313" key="4">
    <source>
        <dbReference type="Proteomes" id="UP000480246"/>
    </source>
</evidence>
<gene>
    <name evidence="3" type="ORF">F9U64_09545</name>
</gene>
<feature type="domain" description="DUF4179" evidence="2">
    <location>
        <begin position="45"/>
        <end position="130"/>
    </location>
</feature>
<dbReference type="Pfam" id="PF13786">
    <property type="entry name" value="DUF4179"/>
    <property type="match status" value="1"/>
</dbReference>
<protein>
    <submittedName>
        <fullName evidence="3">DUF4179 domain-containing protein</fullName>
    </submittedName>
</protein>
<keyword evidence="1" id="KW-1133">Transmembrane helix</keyword>
<evidence type="ECO:0000256" key="1">
    <source>
        <dbReference type="SAM" id="Phobius"/>
    </source>
</evidence>
<dbReference type="AlphaFoldDB" id="A0A7C8KZE2"/>
<comment type="caution">
    <text evidence="3">The sequence shown here is derived from an EMBL/GenBank/DDBJ whole genome shotgun (WGS) entry which is preliminary data.</text>
</comment>
<keyword evidence="4" id="KW-1185">Reference proteome</keyword>
<organism evidence="3 4">
    <name type="scientific">Gracilibacillus oryzae</name>
    <dbReference type="NCBI Taxonomy" id="1672701"/>
    <lineage>
        <taxon>Bacteria</taxon>
        <taxon>Bacillati</taxon>
        <taxon>Bacillota</taxon>
        <taxon>Bacilli</taxon>
        <taxon>Bacillales</taxon>
        <taxon>Bacillaceae</taxon>
        <taxon>Gracilibacillus</taxon>
    </lineage>
</organism>
<name>A0A7C8KZE2_9BACI</name>
<accession>A0A7C8KZE2</accession>
<dbReference type="Gene3D" id="2.60.40.1630">
    <property type="entry name" value="bacillus anthracis domain"/>
    <property type="match status" value="1"/>
</dbReference>
<proteinExistence type="predicted"/>
<dbReference type="RefSeq" id="WP_153402809.1">
    <property type="nucleotide sequence ID" value="NZ_ML762429.1"/>
</dbReference>
<dbReference type="OrthoDB" id="2961302at2"/>
<sequence>MSRIKQLIHQKKEQLDGHQAPEETEFRLRQALNKEPKRRHTNWNMKIWQSIAALLVVSILIGYNYQSLAYYGKKIIGYDDVVSDTLQHLNELGMGQTINKSITFEDGATFTIDGIIVDDNQLVMFYTLESPQSIEKNPEFDHTPNKISGFLTDSNHESGMGEVSEDGKVVKGTHSFEPPNGFAKELTVEFFNTSKSITFAYDPVKALGHSIKQSINEKVQLDNDQLAFQSITASPTLTRISGTGSKAVVENLDFSKIKLIINGEEISQLGSGYSTDLTGTTFELKFEALPTDLEQMNIELHMPNGQVIDIDDK</sequence>
<evidence type="ECO:0000259" key="2">
    <source>
        <dbReference type="Pfam" id="PF13786"/>
    </source>
</evidence>
<keyword evidence="1" id="KW-0472">Membrane</keyword>
<dbReference type="Proteomes" id="UP000480246">
    <property type="component" value="Unassembled WGS sequence"/>
</dbReference>
<reference evidence="3 4" key="1">
    <citation type="submission" date="2019-10" db="EMBL/GenBank/DDBJ databases">
        <title>Gracilibacillus sp. nov. isolated from rice seeds.</title>
        <authorList>
            <person name="He S."/>
        </authorList>
    </citation>
    <scope>NUCLEOTIDE SEQUENCE [LARGE SCALE GENOMIC DNA]</scope>
    <source>
        <strain evidence="3 4">TD8</strain>
    </source>
</reference>
<evidence type="ECO:0000313" key="3">
    <source>
        <dbReference type="EMBL" id="KAB8136744.1"/>
    </source>
</evidence>